<gene>
    <name evidence="3" type="ORF">ENS64_04795</name>
</gene>
<keyword evidence="2" id="KW-1133">Transmembrane helix</keyword>
<keyword evidence="2" id="KW-0812">Transmembrane</keyword>
<name>A0A7C4QNT0_9PLAN</name>
<dbReference type="InterPro" id="IPR004155">
    <property type="entry name" value="PBS_lyase_HEAT"/>
</dbReference>
<sequence length="322" mass="33664">MPQRRPVFLVVFLVASAVVIAGAALVILLEPSGVLRGRLTGETFYRGRPASAWRQQLSGGPAVQAEAEAVLAHPEAVPVLRNILSGTGSHGADAEARWIAARLLAKLGPDARSAEPELLAALRDADPHLPGVVAAALPKVGIAADQALPALVPLLETPHAAIALRAISEYRAAAKTTLPALMAVLSDRTRDSEVRWNAARTLGKIGPDAAPAVATLVEHLTDDDPLVREHAAEALGDIGPAAVDAVPALVAALRDPQTRVRRDAVRSLGQIGPVAREAEPAVRRLLADKEAMVRTAAATAWERITGEDVSTLPADALAPHHE</sequence>
<dbReference type="PROSITE" id="PS50077">
    <property type="entry name" value="HEAT_REPEAT"/>
    <property type="match status" value="1"/>
</dbReference>
<proteinExistence type="predicted"/>
<dbReference type="Pfam" id="PF13646">
    <property type="entry name" value="HEAT_2"/>
    <property type="match status" value="1"/>
</dbReference>
<dbReference type="InterPro" id="IPR016024">
    <property type="entry name" value="ARM-type_fold"/>
</dbReference>
<dbReference type="PANTHER" id="PTHR12697">
    <property type="entry name" value="PBS LYASE HEAT-LIKE PROTEIN"/>
    <property type="match status" value="1"/>
</dbReference>
<dbReference type="SUPFAM" id="SSF48431">
    <property type="entry name" value="Lipovitellin-phosvitin complex, superhelical domain"/>
    <property type="match status" value="1"/>
</dbReference>
<dbReference type="GO" id="GO:0016491">
    <property type="term" value="F:oxidoreductase activity"/>
    <property type="evidence" value="ECO:0007669"/>
    <property type="project" value="TreeGrafter"/>
</dbReference>
<accession>A0A7C4QNT0</accession>
<dbReference type="InterPro" id="IPR021133">
    <property type="entry name" value="HEAT_type_2"/>
</dbReference>
<comment type="caution">
    <text evidence="3">The sequence shown here is derived from an EMBL/GenBank/DDBJ whole genome shotgun (WGS) entry which is preliminary data.</text>
</comment>
<comment type="function">
    <text evidence="1">Catalyzes the hydroxylation of the N(6)-(4-aminobutyl)-L-lysine intermediate produced by deoxyhypusine synthase/DHPS on a critical lysine of the eukaryotic translation initiation factor 5A/eIF-5A. This is the second step of the post-translational modification of that lysine into an unusual amino acid residue named hypusine. Hypusination is unique to mature eIF-5A factor and is essential for its function.</text>
</comment>
<dbReference type="InterPro" id="IPR011030">
    <property type="entry name" value="Lipovitellin_superhlx_dom"/>
</dbReference>
<evidence type="ECO:0000313" key="3">
    <source>
        <dbReference type="EMBL" id="HGT38565.1"/>
    </source>
</evidence>
<dbReference type="Gene3D" id="1.25.10.10">
    <property type="entry name" value="Leucine-rich Repeat Variant"/>
    <property type="match status" value="3"/>
</dbReference>
<dbReference type="AlphaFoldDB" id="A0A7C4QNT0"/>
<dbReference type="PANTHER" id="PTHR12697:SF5">
    <property type="entry name" value="DEOXYHYPUSINE HYDROXYLASE"/>
    <property type="match status" value="1"/>
</dbReference>
<dbReference type="EMBL" id="DSVQ01000010">
    <property type="protein sequence ID" value="HGT38565.1"/>
    <property type="molecule type" value="Genomic_DNA"/>
</dbReference>
<organism evidence="3">
    <name type="scientific">Schlesneria paludicola</name>
    <dbReference type="NCBI Taxonomy" id="360056"/>
    <lineage>
        <taxon>Bacteria</taxon>
        <taxon>Pseudomonadati</taxon>
        <taxon>Planctomycetota</taxon>
        <taxon>Planctomycetia</taxon>
        <taxon>Planctomycetales</taxon>
        <taxon>Planctomycetaceae</taxon>
        <taxon>Schlesneria</taxon>
    </lineage>
</organism>
<dbReference type="SMART" id="SM00567">
    <property type="entry name" value="EZ_HEAT"/>
    <property type="match status" value="7"/>
</dbReference>
<feature type="transmembrane region" description="Helical" evidence="2">
    <location>
        <begin position="7"/>
        <end position="29"/>
    </location>
</feature>
<dbReference type="SUPFAM" id="SSF48371">
    <property type="entry name" value="ARM repeat"/>
    <property type="match status" value="1"/>
</dbReference>
<evidence type="ECO:0000256" key="2">
    <source>
        <dbReference type="SAM" id="Phobius"/>
    </source>
</evidence>
<protein>
    <submittedName>
        <fullName evidence="3">HEAT repeat domain-containing protein</fullName>
    </submittedName>
</protein>
<keyword evidence="2" id="KW-0472">Membrane</keyword>
<evidence type="ECO:0000256" key="1">
    <source>
        <dbReference type="ARBA" id="ARBA00045876"/>
    </source>
</evidence>
<dbReference type="InterPro" id="IPR011989">
    <property type="entry name" value="ARM-like"/>
</dbReference>
<reference evidence="3" key="1">
    <citation type="journal article" date="2020" name="mSystems">
        <title>Genome- and Community-Level Interaction Insights into Carbon Utilization and Element Cycling Functions of Hydrothermarchaeota in Hydrothermal Sediment.</title>
        <authorList>
            <person name="Zhou Z."/>
            <person name="Liu Y."/>
            <person name="Xu W."/>
            <person name="Pan J."/>
            <person name="Luo Z.H."/>
            <person name="Li M."/>
        </authorList>
    </citation>
    <scope>NUCLEOTIDE SEQUENCE [LARGE SCALE GENOMIC DNA]</scope>
    <source>
        <strain evidence="3">SpSt-508</strain>
    </source>
</reference>